<evidence type="ECO:0000256" key="7">
    <source>
        <dbReference type="ARBA" id="ARBA00023136"/>
    </source>
</evidence>
<evidence type="ECO:0000256" key="1">
    <source>
        <dbReference type="ARBA" id="ARBA00004141"/>
    </source>
</evidence>
<dbReference type="STRING" id="148818.A0A4Q9L1W0"/>
<keyword evidence="6 10" id="KW-0406">Ion transport</keyword>
<protein>
    <recommendedName>
        <fullName evidence="11">V-ATPase proteolipid subunit C-like domain-containing protein</fullName>
    </recommendedName>
</protein>
<keyword evidence="5 10" id="KW-1133">Transmembrane helix</keyword>
<proteinExistence type="inferred from homology"/>
<dbReference type="PRINTS" id="PR00122">
    <property type="entry name" value="VACATPASE"/>
</dbReference>
<dbReference type="GO" id="GO:0033179">
    <property type="term" value="C:proton-transporting V-type ATPase, V0 domain"/>
    <property type="evidence" value="ECO:0007669"/>
    <property type="project" value="InterPro"/>
</dbReference>
<keyword evidence="7 10" id="KW-0472">Membrane</keyword>
<evidence type="ECO:0000256" key="3">
    <source>
        <dbReference type="ARBA" id="ARBA00022448"/>
    </source>
</evidence>
<dbReference type="VEuPathDB" id="MicrosporidiaDB:CWI36_1446p0020"/>
<dbReference type="GO" id="GO:0046961">
    <property type="term" value="F:proton-transporting ATPase activity, rotational mechanism"/>
    <property type="evidence" value="ECO:0007669"/>
    <property type="project" value="InterPro"/>
</dbReference>
<keyword evidence="14" id="KW-1185">Reference proteome</keyword>
<feature type="transmembrane region" description="Helical" evidence="10">
    <location>
        <begin position="45"/>
        <end position="67"/>
    </location>
</feature>
<dbReference type="EMBL" id="PITI01001446">
    <property type="protein sequence ID" value="TBU01076.1"/>
    <property type="molecule type" value="Genomic_DNA"/>
</dbReference>
<evidence type="ECO:0000256" key="5">
    <source>
        <dbReference type="ARBA" id="ARBA00022989"/>
    </source>
</evidence>
<evidence type="ECO:0000313" key="12">
    <source>
        <dbReference type="EMBL" id="TBU00720.1"/>
    </source>
</evidence>
<keyword evidence="3 10" id="KW-0813">Transport</keyword>
<dbReference type="InterPro" id="IPR000245">
    <property type="entry name" value="ATPase_proteolipid_csu"/>
</dbReference>
<dbReference type="Pfam" id="PF00137">
    <property type="entry name" value="ATP-synt_C"/>
    <property type="match status" value="1"/>
</dbReference>
<name>A0A4Q9L1W0_9MICR</name>
<comment type="subunit">
    <text evidence="9 10">V-ATPase is a heteromultimeric enzyme composed of a peripheral catalytic V1 complex (components A to H) attached to an integral membrane V0 proton pore complex (components: a, c, c', c'', d, e, f and VOA1). The decameric c-ring forms the proton-conducting pore, and is composed of eight proteolipid subunits c, one subunit c' and one subunit c''.</text>
</comment>
<dbReference type="VEuPathDB" id="MicrosporidiaDB:CWI39_1598p0010"/>
<comment type="function">
    <text evidence="10">Proton-conducting pore forming of the V0 complex of vacuolar(H+)-ATPase (V-ATPase), a multisubunit enzyme composed of a peripheral complex (V1) that hydrolyzes ATP and a membrane integral complex (V0) that translocates protons. V-ATPase is responsible for acidifying and maintaining the pH of intracellular compartments.</text>
</comment>
<dbReference type="EMBL" id="PIXR01001598">
    <property type="protein sequence ID" value="TBU00720.1"/>
    <property type="molecule type" value="Genomic_DNA"/>
</dbReference>
<dbReference type="Proteomes" id="UP000293045">
    <property type="component" value="Unassembled WGS sequence"/>
</dbReference>
<gene>
    <name evidence="13" type="ORF">CWI36_1446p0020</name>
    <name evidence="12" type="ORF">CWI39_1598p0010</name>
</gene>
<reference evidence="14 15" key="1">
    <citation type="submission" date="2017-12" db="EMBL/GenBank/DDBJ databases">
        <authorList>
            <person name="Pombert J.-F."/>
            <person name="Haag K.L."/>
            <person name="Ebert D."/>
        </authorList>
    </citation>
    <scope>NUCLEOTIDE SEQUENCE [LARGE SCALE GENOMIC DNA]</scope>
    <source>
        <strain evidence="13">BE-OM-2</strain>
        <strain evidence="12">IL-BN-2</strain>
    </source>
</reference>
<evidence type="ECO:0000313" key="13">
    <source>
        <dbReference type="EMBL" id="TBU01076.1"/>
    </source>
</evidence>
<comment type="subcellular location">
    <subcellularLocation>
        <location evidence="1">Membrane</location>
        <topology evidence="1">Multi-pass membrane protein</topology>
    </subcellularLocation>
</comment>
<evidence type="ECO:0000256" key="10">
    <source>
        <dbReference type="RuleBase" id="RU363060"/>
    </source>
</evidence>
<evidence type="ECO:0000256" key="8">
    <source>
        <dbReference type="ARBA" id="ARBA00045519"/>
    </source>
</evidence>
<evidence type="ECO:0000313" key="15">
    <source>
        <dbReference type="Proteomes" id="UP000293045"/>
    </source>
</evidence>
<dbReference type="AlphaFoldDB" id="A0A4Q9L1W0"/>
<evidence type="ECO:0000259" key="11">
    <source>
        <dbReference type="Pfam" id="PF00137"/>
    </source>
</evidence>
<evidence type="ECO:0000256" key="4">
    <source>
        <dbReference type="ARBA" id="ARBA00022692"/>
    </source>
</evidence>
<comment type="function">
    <text evidence="8">Proton-conducting pore forming subunit of the V0 complex of vacuolar(H+)-ATPase (V-ATPase), a multisubunit enzyme composed of a peripheral complex (V1) that hydrolyzes ATP and a membrane integral complex (V0) that translocates protons. V-ATPase is responsible for acidifying and maintaining the pH of intracellular compartments.</text>
</comment>
<dbReference type="InterPro" id="IPR002379">
    <property type="entry name" value="ATPase_proteolipid_c-like_dom"/>
</dbReference>
<keyword evidence="4 10" id="KW-0812">Transmembrane</keyword>
<sequence>MSAHLMGSIGIVILVGLSAYAASEGIALSGTSSILYCQRRSIITQSYVALIMASTVFMYAFILAIAIMSAMTKEYTIEIAFQHFGASLIYGLTGLFIGNSMGKISKTSFKVLNQMPSFFFSFVLLIATVEVVLVFSFIFSLILIYKTS</sequence>
<comment type="similarity">
    <text evidence="2 10">Belongs to the V-ATPase proteolipid subunit family.</text>
</comment>
<organism evidence="13 14">
    <name type="scientific">Hamiltosporidium magnivora</name>
    <dbReference type="NCBI Taxonomy" id="148818"/>
    <lineage>
        <taxon>Eukaryota</taxon>
        <taxon>Fungi</taxon>
        <taxon>Fungi incertae sedis</taxon>
        <taxon>Microsporidia</taxon>
        <taxon>Dubosqiidae</taxon>
        <taxon>Hamiltosporidium</taxon>
    </lineage>
</organism>
<dbReference type="SUPFAM" id="SSF81333">
    <property type="entry name" value="F1F0 ATP synthase subunit C"/>
    <property type="match status" value="1"/>
</dbReference>
<evidence type="ECO:0000313" key="14">
    <source>
        <dbReference type="Proteomes" id="UP000291404"/>
    </source>
</evidence>
<dbReference type="Gene3D" id="1.20.120.610">
    <property type="entry name" value="lithium bound rotor ring of v- atpase"/>
    <property type="match status" value="1"/>
</dbReference>
<accession>A0A4Q9L1W0</accession>
<dbReference type="GO" id="GO:0005774">
    <property type="term" value="C:vacuolar membrane"/>
    <property type="evidence" value="ECO:0007669"/>
    <property type="project" value="UniProtKB-ARBA"/>
</dbReference>
<comment type="caution">
    <text evidence="13">The sequence shown here is derived from an EMBL/GenBank/DDBJ whole genome shotgun (WGS) entry which is preliminary data.</text>
</comment>
<feature type="transmembrane region" description="Helical" evidence="10">
    <location>
        <begin position="79"/>
        <end position="98"/>
    </location>
</feature>
<evidence type="ECO:0000256" key="6">
    <source>
        <dbReference type="ARBA" id="ARBA00023065"/>
    </source>
</evidence>
<feature type="transmembrane region" description="Helical" evidence="10">
    <location>
        <begin position="118"/>
        <end position="145"/>
    </location>
</feature>
<evidence type="ECO:0000256" key="9">
    <source>
        <dbReference type="ARBA" id="ARBA00046480"/>
    </source>
</evidence>
<dbReference type="Proteomes" id="UP000291404">
    <property type="component" value="Unassembled WGS sequence"/>
</dbReference>
<evidence type="ECO:0000256" key="2">
    <source>
        <dbReference type="ARBA" id="ARBA00007296"/>
    </source>
</evidence>
<feature type="domain" description="V-ATPase proteolipid subunit C-like" evidence="11">
    <location>
        <begin position="84"/>
        <end position="143"/>
    </location>
</feature>
<dbReference type="InterPro" id="IPR035921">
    <property type="entry name" value="F/V-ATP_Csub_sf"/>
</dbReference>